<dbReference type="Proteomes" id="UP000821865">
    <property type="component" value="Chromosome 5"/>
</dbReference>
<accession>A0ACB8CRI6</accession>
<dbReference type="EMBL" id="CM023474">
    <property type="protein sequence ID" value="KAH7949619.1"/>
    <property type="molecule type" value="Genomic_DNA"/>
</dbReference>
<gene>
    <name evidence="1" type="ORF">HPB49_012791</name>
</gene>
<evidence type="ECO:0000313" key="2">
    <source>
        <dbReference type="Proteomes" id="UP000821865"/>
    </source>
</evidence>
<name>A0ACB8CRI6_DERSI</name>
<proteinExistence type="predicted"/>
<evidence type="ECO:0000313" key="1">
    <source>
        <dbReference type="EMBL" id="KAH7949619.1"/>
    </source>
</evidence>
<reference evidence="1" key="1">
    <citation type="submission" date="2020-05" db="EMBL/GenBank/DDBJ databases">
        <title>Large-scale comparative analyses of tick genomes elucidate their genetic diversity and vector capacities.</title>
        <authorList>
            <person name="Jia N."/>
            <person name="Wang J."/>
            <person name="Shi W."/>
            <person name="Du L."/>
            <person name="Sun Y."/>
            <person name="Zhan W."/>
            <person name="Jiang J."/>
            <person name="Wang Q."/>
            <person name="Zhang B."/>
            <person name="Ji P."/>
            <person name="Sakyi L.B."/>
            <person name="Cui X."/>
            <person name="Yuan T."/>
            <person name="Jiang B."/>
            <person name="Yang W."/>
            <person name="Lam T.T.-Y."/>
            <person name="Chang Q."/>
            <person name="Ding S."/>
            <person name="Wang X."/>
            <person name="Zhu J."/>
            <person name="Ruan X."/>
            <person name="Zhao L."/>
            <person name="Wei J."/>
            <person name="Que T."/>
            <person name="Du C."/>
            <person name="Cheng J."/>
            <person name="Dai P."/>
            <person name="Han X."/>
            <person name="Huang E."/>
            <person name="Gao Y."/>
            <person name="Liu J."/>
            <person name="Shao H."/>
            <person name="Ye R."/>
            <person name="Li L."/>
            <person name="Wei W."/>
            <person name="Wang X."/>
            <person name="Wang C."/>
            <person name="Yang T."/>
            <person name="Huo Q."/>
            <person name="Li W."/>
            <person name="Guo W."/>
            <person name="Chen H."/>
            <person name="Zhou L."/>
            <person name="Ni X."/>
            <person name="Tian J."/>
            <person name="Zhou Y."/>
            <person name="Sheng Y."/>
            <person name="Liu T."/>
            <person name="Pan Y."/>
            <person name="Xia L."/>
            <person name="Li J."/>
            <person name="Zhao F."/>
            <person name="Cao W."/>
        </authorList>
    </citation>
    <scope>NUCLEOTIDE SEQUENCE</scope>
    <source>
        <strain evidence="1">Dsil-2018</strain>
    </source>
</reference>
<keyword evidence="2" id="KW-1185">Reference proteome</keyword>
<organism evidence="1 2">
    <name type="scientific">Dermacentor silvarum</name>
    <name type="common">Tick</name>
    <dbReference type="NCBI Taxonomy" id="543639"/>
    <lineage>
        <taxon>Eukaryota</taxon>
        <taxon>Metazoa</taxon>
        <taxon>Ecdysozoa</taxon>
        <taxon>Arthropoda</taxon>
        <taxon>Chelicerata</taxon>
        <taxon>Arachnida</taxon>
        <taxon>Acari</taxon>
        <taxon>Parasitiformes</taxon>
        <taxon>Ixodida</taxon>
        <taxon>Ixodoidea</taxon>
        <taxon>Ixodidae</taxon>
        <taxon>Rhipicephalinae</taxon>
        <taxon>Dermacentor</taxon>
    </lineage>
</organism>
<sequence>MPSLARTRLPVVVSSKRCCCGSVGINELIYHFISAQVEELMCAGTAKDANRGLIGLADDGIHLGLICMTNIDTIVCDLVSRIVLNLVLHLRDLNLDDTIVFLRKPPALVPDLSSPQMGEAVVQHGGGQRLPRSAVMVFDFAKREAVHLESAQVEELMCAGTAKDANRGLIGLADDGIHLGLICMTNKLVWSYVNGFMASENYTSKLQDVEPRVWHGIMPITTEKWNSYVEHVLNEEVVMRKLDHIIGDVVDHCPAVTVNLEDETMNSADLSCNEDDEM</sequence>
<comment type="caution">
    <text evidence="1">The sequence shown here is derived from an EMBL/GenBank/DDBJ whole genome shotgun (WGS) entry which is preliminary data.</text>
</comment>
<protein>
    <submittedName>
        <fullName evidence="1">Uncharacterized protein</fullName>
    </submittedName>
</protein>